<evidence type="ECO:0000313" key="1">
    <source>
        <dbReference type="EMBL" id="KAJ7994050.1"/>
    </source>
</evidence>
<evidence type="ECO:0000313" key="2">
    <source>
        <dbReference type="Proteomes" id="UP001157502"/>
    </source>
</evidence>
<proteinExistence type="predicted"/>
<sequence length="175" mass="17891">MATMVCSLFPGGKTDVCASVDRLVELDVLDLKAVICSLATGIIFTPACLGNVGSVVGGWEVVAVGEPAVLDTCTVLIVAPVKPVVGDGGVRPVSGPSTKLSSGKRSGKAAVEERGFPAIGDASSELTRGAASENPIYTANINAEDMYIIKVVNLMFNFSSPCKAPSYGLTQTVPG</sequence>
<dbReference type="Proteomes" id="UP001157502">
    <property type="component" value="Chromosome 23"/>
</dbReference>
<reference evidence="1" key="1">
    <citation type="submission" date="2021-05" db="EMBL/GenBank/DDBJ databases">
        <authorList>
            <person name="Pan Q."/>
            <person name="Jouanno E."/>
            <person name="Zahm M."/>
            <person name="Klopp C."/>
            <person name="Cabau C."/>
            <person name="Louis A."/>
            <person name="Berthelot C."/>
            <person name="Parey E."/>
            <person name="Roest Crollius H."/>
            <person name="Montfort J."/>
            <person name="Robinson-Rechavi M."/>
            <person name="Bouchez O."/>
            <person name="Lampietro C."/>
            <person name="Lopez Roques C."/>
            <person name="Donnadieu C."/>
            <person name="Postlethwait J."/>
            <person name="Bobe J."/>
            <person name="Dillon D."/>
            <person name="Chandos A."/>
            <person name="von Hippel F."/>
            <person name="Guiguen Y."/>
        </authorList>
    </citation>
    <scope>NUCLEOTIDE SEQUENCE</scope>
    <source>
        <strain evidence="1">YG-Jan2019</strain>
    </source>
</reference>
<name>A0ACC2FS48_DALPE</name>
<accession>A0ACC2FS48</accession>
<gene>
    <name evidence="1" type="ORF">DPEC_G00261920</name>
</gene>
<comment type="caution">
    <text evidence="1">The sequence shown here is derived from an EMBL/GenBank/DDBJ whole genome shotgun (WGS) entry which is preliminary data.</text>
</comment>
<organism evidence="1 2">
    <name type="scientific">Dallia pectoralis</name>
    <name type="common">Alaska blackfish</name>
    <dbReference type="NCBI Taxonomy" id="75939"/>
    <lineage>
        <taxon>Eukaryota</taxon>
        <taxon>Metazoa</taxon>
        <taxon>Chordata</taxon>
        <taxon>Craniata</taxon>
        <taxon>Vertebrata</taxon>
        <taxon>Euteleostomi</taxon>
        <taxon>Actinopterygii</taxon>
        <taxon>Neopterygii</taxon>
        <taxon>Teleostei</taxon>
        <taxon>Protacanthopterygii</taxon>
        <taxon>Esociformes</taxon>
        <taxon>Umbridae</taxon>
        <taxon>Dallia</taxon>
    </lineage>
</organism>
<dbReference type="EMBL" id="CM055750">
    <property type="protein sequence ID" value="KAJ7994050.1"/>
    <property type="molecule type" value="Genomic_DNA"/>
</dbReference>
<protein>
    <submittedName>
        <fullName evidence="1">Uncharacterized protein</fullName>
    </submittedName>
</protein>
<keyword evidence="2" id="KW-1185">Reference proteome</keyword>